<dbReference type="HOGENOM" id="CLU_2554497_0_0_3"/>
<keyword evidence="2" id="KW-1185">Reference proteome</keyword>
<evidence type="ECO:0000313" key="1">
    <source>
        <dbReference type="EMBL" id="AFZ22317.1"/>
    </source>
</evidence>
<dbReference type="KEGG" id="mic:Mic7113_6756"/>
<dbReference type="RefSeq" id="WP_015186325.1">
    <property type="nucleotide sequence ID" value="NC_019742.1"/>
</dbReference>
<protein>
    <submittedName>
        <fullName evidence="1">Uncharacterized protein</fullName>
    </submittedName>
</protein>
<dbReference type="AlphaFoldDB" id="K9WRY3"/>
<dbReference type="EMBL" id="CP003636">
    <property type="protein sequence ID" value="AFZ22317.1"/>
    <property type="molecule type" value="Genomic_DNA"/>
</dbReference>
<evidence type="ECO:0000313" key="2">
    <source>
        <dbReference type="Proteomes" id="UP000010471"/>
    </source>
</evidence>
<sequence>MTLIKVGRYVINSEYIVYVDLESSNDEVVIYLQRFAGKVITANLGNKKEWGELETESLKFTGNDAKGLREHFHHHLTVKIIS</sequence>
<name>K9WRY3_9CYAN</name>
<organism evidence="1 2">
    <name type="scientific">Allocoleopsis franciscana PCC 7113</name>
    <dbReference type="NCBI Taxonomy" id="1173027"/>
    <lineage>
        <taxon>Bacteria</taxon>
        <taxon>Bacillati</taxon>
        <taxon>Cyanobacteriota</taxon>
        <taxon>Cyanophyceae</taxon>
        <taxon>Coleofasciculales</taxon>
        <taxon>Coleofasciculaceae</taxon>
        <taxon>Allocoleopsis</taxon>
        <taxon>Allocoleopsis franciscana</taxon>
    </lineage>
</organism>
<gene>
    <name evidence="1" type="ORF">Mic7113_6756</name>
</gene>
<accession>K9WRY3</accession>
<dbReference type="Proteomes" id="UP000010471">
    <property type="component" value="Plasmid pMIC7113.06"/>
</dbReference>
<keyword evidence="1" id="KW-0614">Plasmid</keyword>
<geneLocation type="plasmid" evidence="1 2">
    <name>pMIC7113.06</name>
</geneLocation>
<reference evidence="1 2" key="1">
    <citation type="submission" date="2012-06" db="EMBL/GenBank/DDBJ databases">
        <title>Finished plasmid 6 of genome of Microcoleus sp. PCC 7113.</title>
        <authorList>
            <consortium name="US DOE Joint Genome Institute"/>
            <person name="Gugger M."/>
            <person name="Coursin T."/>
            <person name="Rippka R."/>
            <person name="Tandeau De Marsac N."/>
            <person name="Huntemann M."/>
            <person name="Wei C.-L."/>
            <person name="Han J."/>
            <person name="Detter J.C."/>
            <person name="Han C."/>
            <person name="Tapia R."/>
            <person name="Chen A."/>
            <person name="Kyrpides N."/>
            <person name="Mavromatis K."/>
            <person name="Markowitz V."/>
            <person name="Szeto E."/>
            <person name="Ivanova N."/>
            <person name="Pagani I."/>
            <person name="Pati A."/>
            <person name="Goodwin L."/>
            <person name="Nordberg H.P."/>
            <person name="Cantor M.N."/>
            <person name="Hua S.X."/>
            <person name="Woyke T."/>
            <person name="Kerfeld C.A."/>
        </authorList>
    </citation>
    <scope>NUCLEOTIDE SEQUENCE [LARGE SCALE GENOMIC DNA]</scope>
    <source>
        <strain evidence="1 2">PCC 7113</strain>
        <plasmid evidence="1 2">pMIC7113.06</plasmid>
    </source>
</reference>
<proteinExistence type="predicted"/>